<evidence type="ECO:0000313" key="5">
    <source>
        <dbReference type="Proteomes" id="UP000034881"/>
    </source>
</evidence>
<feature type="region of interest" description="Disordered" evidence="1">
    <location>
        <begin position="49"/>
        <end position="81"/>
    </location>
</feature>
<protein>
    <submittedName>
        <fullName evidence="4">Cna B domain protein</fullName>
    </submittedName>
</protein>
<dbReference type="EMBL" id="LBYB01000002">
    <property type="protein sequence ID" value="KKR42417.1"/>
    <property type="molecule type" value="Genomic_DNA"/>
</dbReference>
<dbReference type="PANTHER" id="PTHR40446:SF2">
    <property type="entry name" value="N-ACETYLGLUCOSAMINE-1-PHOSPHODIESTER ALPHA-N-ACETYLGLUCOSAMINIDASE"/>
    <property type="match status" value="1"/>
</dbReference>
<evidence type="ECO:0000256" key="2">
    <source>
        <dbReference type="SAM" id="Phobius"/>
    </source>
</evidence>
<evidence type="ECO:0000256" key="1">
    <source>
        <dbReference type="SAM" id="MobiDB-lite"/>
    </source>
</evidence>
<proteinExistence type="predicted"/>
<evidence type="ECO:0000259" key="3">
    <source>
        <dbReference type="Pfam" id="PF09992"/>
    </source>
</evidence>
<dbReference type="AlphaFoldDB" id="A0A0G0TWQ8"/>
<dbReference type="Pfam" id="PF09992">
    <property type="entry name" value="NAGPA"/>
    <property type="match status" value="1"/>
</dbReference>
<sequence length="331" mass="34908">MKLTNQKGLAPIFIVLFITVISSAVLFLEKPPVISQTSLSPAVIVIPTPTPSETPSPSPVPTPSPSPIPTPIPKPTPSPIPTVVASAVPSAPAPVTTNTLPGPGYTRQTVNAEGQNYKVDIIAADLNTTKVIVDTASESDCSNNCPVMPLGDYVGRNGAYAGINGSFFCPPEYSSCSGKTNSFDTLVMNKNKRYFNSDNNVYSNIPAAIFSQGSARFVGRSLEWGRDTSPDSVIANYPLLITGGNINFTENPSEPKFGQKGPRTFIGIKGNMVYIGVIYGATMGESAKVLKALDMGDALNLDEGGSTALWHGGYKVGPGRNIPNAVLFVNR</sequence>
<accession>A0A0G0TWQ8</accession>
<dbReference type="PANTHER" id="PTHR40446">
    <property type="entry name" value="N-ACETYLGLUCOSAMINE-1-PHOSPHODIESTER ALPHA-N-ACETYLGLUCOSAMINIDASE"/>
    <property type="match status" value="1"/>
</dbReference>
<gene>
    <name evidence="4" type="ORF">UT77_C0002G0070</name>
</gene>
<name>A0A0G0TWQ8_9BACT</name>
<keyword evidence="2" id="KW-1133">Transmembrane helix</keyword>
<reference evidence="4 5" key="1">
    <citation type="journal article" date="2015" name="Nature">
        <title>rRNA introns, odd ribosomes, and small enigmatic genomes across a large radiation of phyla.</title>
        <authorList>
            <person name="Brown C.T."/>
            <person name="Hug L.A."/>
            <person name="Thomas B.C."/>
            <person name="Sharon I."/>
            <person name="Castelle C.J."/>
            <person name="Singh A."/>
            <person name="Wilkins M.J."/>
            <person name="Williams K.H."/>
            <person name="Banfield J.F."/>
        </authorList>
    </citation>
    <scope>NUCLEOTIDE SEQUENCE [LARGE SCALE GENOMIC DNA]</scope>
</reference>
<feature type="transmembrane region" description="Helical" evidence="2">
    <location>
        <begin position="9"/>
        <end position="28"/>
    </location>
</feature>
<organism evidence="4 5">
    <name type="scientific">Candidatus Daviesbacteria bacterium GW2011_GWC2_40_12</name>
    <dbReference type="NCBI Taxonomy" id="1618431"/>
    <lineage>
        <taxon>Bacteria</taxon>
        <taxon>Candidatus Daviesiibacteriota</taxon>
    </lineage>
</organism>
<feature type="domain" description="Phosphodiester glycosidase" evidence="3">
    <location>
        <begin position="157"/>
        <end position="328"/>
    </location>
</feature>
<evidence type="ECO:0000313" key="4">
    <source>
        <dbReference type="EMBL" id="KKR42417.1"/>
    </source>
</evidence>
<comment type="caution">
    <text evidence="4">The sequence shown here is derived from an EMBL/GenBank/DDBJ whole genome shotgun (WGS) entry which is preliminary data.</text>
</comment>
<feature type="compositionally biased region" description="Pro residues" evidence="1">
    <location>
        <begin position="49"/>
        <end position="80"/>
    </location>
</feature>
<dbReference type="Proteomes" id="UP000034881">
    <property type="component" value="Unassembled WGS sequence"/>
</dbReference>
<keyword evidence="2" id="KW-0812">Transmembrane</keyword>
<dbReference type="InterPro" id="IPR018711">
    <property type="entry name" value="NAGPA"/>
</dbReference>
<keyword evidence="2" id="KW-0472">Membrane</keyword>